<feature type="compositionally biased region" description="Basic and acidic residues" evidence="1">
    <location>
        <begin position="125"/>
        <end position="135"/>
    </location>
</feature>
<evidence type="ECO:0000256" key="1">
    <source>
        <dbReference type="SAM" id="MobiDB-lite"/>
    </source>
</evidence>
<dbReference type="Proteomes" id="UP000241587">
    <property type="component" value="Unassembled WGS sequence"/>
</dbReference>
<dbReference type="AlphaFoldDB" id="A0A2T4GT72"/>
<keyword evidence="3" id="KW-1185">Reference proteome</keyword>
<accession>A0A2T4GT72</accession>
<reference evidence="2 3" key="1">
    <citation type="submission" date="2018-02" db="EMBL/GenBank/DDBJ databases">
        <title>Fusarium culmorum secondary metabolites in fungal-bacterial-plant interactions.</title>
        <authorList>
            <person name="Schmidt R."/>
        </authorList>
    </citation>
    <scope>NUCLEOTIDE SEQUENCE [LARGE SCALE GENOMIC DNA]</scope>
    <source>
        <strain evidence="2 3">PV</strain>
    </source>
</reference>
<protein>
    <submittedName>
        <fullName evidence="2">Uncharacterized protein</fullName>
    </submittedName>
</protein>
<dbReference type="EMBL" id="PVEM01000006">
    <property type="protein sequence ID" value="PTD06755.1"/>
    <property type="molecule type" value="Genomic_DNA"/>
</dbReference>
<gene>
    <name evidence="2" type="ORF">FCULG_00006731</name>
</gene>
<feature type="compositionally biased region" description="Polar residues" evidence="1">
    <location>
        <begin position="61"/>
        <end position="70"/>
    </location>
</feature>
<sequence length="150" mass="16394">MDERLNKGSVSGSDSDSDVEMADAKMGGHAGRASAVPELGYSTSDTDTSEDEDSLSREGSDTTVSWSSGSESDKASAGSDEFPASKKGQKRSDLKRKSSWTAIHTRKKRVGFSVTKSRSQKFKPKKDTDYRKRREESWGWRKMLSGLSGA</sequence>
<evidence type="ECO:0000313" key="3">
    <source>
        <dbReference type="Proteomes" id="UP000241587"/>
    </source>
</evidence>
<feature type="compositionally biased region" description="Basic residues" evidence="1">
    <location>
        <begin position="97"/>
        <end position="110"/>
    </location>
</feature>
<proteinExistence type="predicted"/>
<evidence type="ECO:0000313" key="2">
    <source>
        <dbReference type="EMBL" id="PTD06755.1"/>
    </source>
</evidence>
<comment type="caution">
    <text evidence="2">The sequence shown here is derived from an EMBL/GenBank/DDBJ whole genome shotgun (WGS) entry which is preliminary data.</text>
</comment>
<organism evidence="2 3">
    <name type="scientific">Fusarium culmorum</name>
    <dbReference type="NCBI Taxonomy" id="5516"/>
    <lineage>
        <taxon>Eukaryota</taxon>
        <taxon>Fungi</taxon>
        <taxon>Dikarya</taxon>
        <taxon>Ascomycota</taxon>
        <taxon>Pezizomycotina</taxon>
        <taxon>Sordariomycetes</taxon>
        <taxon>Hypocreomycetidae</taxon>
        <taxon>Hypocreales</taxon>
        <taxon>Nectriaceae</taxon>
        <taxon>Fusarium</taxon>
    </lineage>
</organism>
<feature type="region of interest" description="Disordered" evidence="1">
    <location>
        <begin position="1"/>
        <end position="135"/>
    </location>
</feature>
<name>A0A2T4GT72_FUSCU</name>